<gene>
    <name evidence="2" type="ORF">E2C01_055955</name>
</gene>
<keyword evidence="1" id="KW-0472">Membrane</keyword>
<sequence length="84" mass="9229">MAFALDAAACLTLPAEYILVSTLDLCSIILTHIAIVSLVIAVMSIHLSKLPPVHCNAEIFAISSFLHIMQFPHFYCGNCSNHDW</sequence>
<evidence type="ECO:0000256" key="1">
    <source>
        <dbReference type="SAM" id="Phobius"/>
    </source>
</evidence>
<dbReference type="EMBL" id="VSRR010019055">
    <property type="protein sequence ID" value="MPC61878.1"/>
    <property type="molecule type" value="Genomic_DNA"/>
</dbReference>
<comment type="caution">
    <text evidence="2">The sequence shown here is derived from an EMBL/GenBank/DDBJ whole genome shotgun (WGS) entry which is preliminary data.</text>
</comment>
<feature type="transmembrane region" description="Helical" evidence="1">
    <location>
        <begin position="17"/>
        <end position="42"/>
    </location>
</feature>
<dbReference type="AlphaFoldDB" id="A0A5B7GYC7"/>
<accession>A0A5B7GYC7</accession>
<keyword evidence="1" id="KW-1133">Transmembrane helix</keyword>
<keyword evidence="1" id="KW-0812">Transmembrane</keyword>
<evidence type="ECO:0000313" key="2">
    <source>
        <dbReference type="EMBL" id="MPC61878.1"/>
    </source>
</evidence>
<organism evidence="2 3">
    <name type="scientific">Portunus trituberculatus</name>
    <name type="common">Swimming crab</name>
    <name type="synonym">Neptunus trituberculatus</name>
    <dbReference type="NCBI Taxonomy" id="210409"/>
    <lineage>
        <taxon>Eukaryota</taxon>
        <taxon>Metazoa</taxon>
        <taxon>Ecdysozoa</taxon>
        <taxon>Arthropoda</taxon>
        <taxon>Crustacea</taxon>
        <taxon>Multicrustacea</taxon>
        <taxon>Malacostraca</taxon>
        <taxon>Eumalacostraca</taxon>
        <taxon>Eucarida</taxon>
        <taxon>Decapoda</taxon>
        <taxon>Pleocyemata</taxon>
        <taxon>Brachyura</taxon>
        <taxon>Eubrachyura</taxon>
        <taxon>Portunoidea</taxon>
        <taxon>Portunidae</taxon>
        <taxon>Portuninae</taxon>
        <taxon>Portunus</taxon>
    </lineage>
</organism>
<protein>
    <submittedName>
        <fullName evidence="2">Uncharacterized protein</fullName>
    </submittedName>
</protein>
<reference evidence="2 3" key="1">
    <citation type="submission" date="2019-05" db="EMBL/GenBank/DDBJ databases">
        <title>Another draft genome of Portunus trituberculatus and its Hox gene families provides insights of decapod evolution.</title>
        <authorList>
            <person name="Jeong J.-H."/>
            <person name="Song I."/>
            <person name="Kim S."/>
            <person name="Choi T."/>
            <person name="Kim D."/>
            <person name="Ryu S."/>
            <person name="Kim W."/>
        </authorList>
    </citation>
    <scope>NUCLEOTIDE SEQUENCE [LARGE SCALE GENOMIC DNA]</scope>
    <source>
        <tissue evidence="2">Muscle</tissue>
    </source>
</reference>
<keyword evidence="3" id="KW-1185">Reference proteome</keyword>
<evidence type="ECO:0000313" key="3">
    <source>
        <dbReference type="Proteomes" id="UP000324222"/>
    </source>
</evidence>
<name>A0A5B7GYC7_PORTR</name>
<dbReference type="Proteomes" id="UP000324222">
    <property type="component" value="Unassembled WGS sequence"/>
</dbReference>
<proteinExistence type="predicted"/>